<protein>
    <submittedName>
        <fullName evidence="1">Uncharacterized protein</fullName>
    </submittedName>
</protein>
<accession>A0AAV7JKY9</accession>
<dbReference type="Proteomes" id="UP001165289">
    <property type="component" value="Unassembled WGS sequence"/>
</dbReference>
<sequence length="150" mass="17065">MLCLNIGGIEISRTNVSPVDITISEEQFEIVPSHPKKEVYTEIFSQEELTIPILDQYVDLLADKRKAWRLQNCSVIFMSDFEVINGEVILIKKKALIETCLMKCLSCHTNSCTHYQAYELCLEFQTLNNSESKSHVGSTYFTLGANTIFC</sequence>
<name>A0AAV7JKY9_9METZ</name>
<proteinExistence type="predicted"/>
<dbReference type="EMBL" id="JAKMXF010000321">
    <property type="protein sequence ID" value="KAI6649514.1"/>
    <property type="molecule type" value="Genomic_DNA"/>
</dbReference>
<dbReference type="AlphaFoldDB" id="A0AAV7JKY9"/>
<comment type="caution">
    <text evidence="1">The sequence shown here is derived from an EMBL/GenBank/DDBJ whole genome shotgun (WGS) entry which is preliminary data.</text>
</comment>
<reference evidence="1 2" key="1">
    <citation type="journal article" date="2023" name="BMC Biol.">
        <title>The compact genome of the sponge Oopsacas minuta (Hexactinellida) is lacking key metazoan core genes.</title>
        <authorList>
            <person name="Santini S."/>
            <person name="Schenkelaars Q."/>
            <person name="Jourda C."/>
            <person name="Duchesne M."/>
            <person name="Belahbib H."/>
            <person name="Rocher C."/>
            <person name="Selva M."/>
            <person name="Riesgo A."/>
            <person name="Vervoort M."/>
            <person name="Leys S.P."/>
            <person name="Kodjabachian L."/>
            <person name="Le Bivic A."/>
            <person name="Borchiellini C."/>
            <person name="Claverie J.M."/>
            <person name="Renard E."/>
        </authorList>
    </citation>
    <scope>NUCLEOTIDE SEQUENCE [LARGE SCALE GENOMIC DNA]</scope>
    <source>
        <strain evidence="1">SPO-2</strain>
    </source>
</reference>
<evidence type="ECO:0000313" key="1">
    <source>
        <dbReference type="EMBL" id="KAI6649514.1"/>
    </source>
</evidence>
<gene>
    <name evidence="1" type="ORF">LOD99_11879</name>
</gene>
<keyword evidence="2" id="KW-1185">Reference proteome</keyword>
<evidence type="ECO:0000313" key="2">
    <source>
        <dbReference type="Proteomes" id="UP001165289"/>
    </source>
</evidence>
<organism evidence="1 2">
    <name type="scientific">Oopsacas minuta</name>
    <dbReference type="NCBI Taxonomy" id="111878"/>
    <lineage>
        <taxon>Eukaryota</taxon>
        <taxon>Metazoa</taxon>
        <taxon>Porifera</taxon>
        <taxon>Hexactinellida</taxon>
        <taxon>Hexasterophora</taxon>
        <taxon>Lyssacinosida</taxon>
        <taxon>Leucopsacidae</taxon>
        <taxon>Oopsacas</taxon>
    </lineage>
</organism>